<dbReference type="AlphaFoldDB" id="A0A6J6CLA8"/>
<protein>
    <submittedName>
        <fullName evidence="1">Unannotated protein</fullName>
    </submittedName>
</protein>
<dbReference type="SUPFAM" id="SSF52833">
    <property type="entry name" value="Thioredoxin-like"/>
    <property type="match status" value="1"/>
</dbReference>
<name>A0A6J6CLA8_9ZZZZ</name>
<sequence length="73" mass="8228">MVVETVVSQFRSVHAGVAANIQVQIDEINILEDQELLNLYGEEIPVLQINGRTHGYWRIDPIRLLAALEETVS</sequence>
<dbReference type="Pfam" id="PF05768">
    <property type="entry name" value="Glrx-like"/>
    <property type="match status" value="1"/>
</dbReference>
<evidence type="ECO:0000313" key="1">
    <source>
        <dbReference type="EMBL" id="CAB4550883.1"/>
    </source>
</evidence>
<dbReference type="Gene3D" id="3.40.30.10">
    <property type="entry name" value="Glutaredoxin"/>
    <property type="match status" value="1"/>
</dbReference>
<dbReference type="EMBL" id="CAEZTB010000014">
    <property type="protein sequence ID" value="CAB4550883.1"/>
    <property type="molecule type" value="Genomic_DNA"/>
</dbReference>
<dbReference type="InterPro" id="IPR008554">
    <property type="entry name" value="Glutaredoxin-like"/>
</dbReference>
<gene>
    <name evidence="1" type="ORF">UFOPK1581_00159</name>
</gene>
<proteinExistence type="predicted"/>
<organism evidence="1">
    <name type="scientific">freshwater metagenome</name>
    <dbReference type="NCBI Taxonomy" id="449393"/>
    <lineage>
        <taxon>unclassified sequences</taxon>
        <taxon>metagenomes</taxon>
        <taxon>ecological metagenomes</taxon>
    </lineage>
</organism>
<accession>A0A6J6CLA8</accession>
<dbReference type="InterPro" id="IPR036249">
    <property type="entry name" value="Thioredoxin-like_sf"/>
</dbReference>
<reference evidence="1" key="1">
    <citation type="submission" date="2020-05" db="EMBL/GenBank/DDBJ databases">
        <authorList>
            <person name="Chiriac C."/>
            <person name="Salcher M."/>
            <person name="Ghai R."/>
            <person name="Kavagutti S V."/>
        </authorList>
    </citation>
    <scope>NUCLEOTIDE SEQUENCE</scope>
</reference>